<evidence type="ECO:0000256" key="1">
    <source>
        <dbReference type="SAM" id="Phobius"/>
    </source>
</evidence>
<reference evidence="2 3" key="1">
    <citation type="submission" date="2023-08" db="EMBL/GenBank/DDBJ databases">
        <title>Helicovermis profunda gen. nov., sp. nov., a novel mesophilic, fermentative bacterium within the Bacillota from a deep-sea hydrothermal vent chimney.</title>
        <authorList>
            <person name="Miyazaki U."/>
            <person name="Mizutani D."/>
            <person name="Hashimoto Y."/>
            <person name="Tame A."/>
            <person name="Sawayama S."/>
            <person name="Miyazaki J."/>
            <person name="Takai K."/>
            <person name="Nakagawa S."/>
        </authorList>
    </citation>
    <scope>NUCLEOTIDE SEQUENCE [LARGE SCALE GENOMIC DNA]</scope>
    <source>
        <strain evidence="2 3">S502</strain>
    </source>
</reference>
<keyword evidence="1" id="KW-1133">Transmembrane helix</keyword>
<dbReference type="RefSeq" id="WP_338535190.1">
    <property type="nucleotide sequence ID" value="NZ_AP028654.1"/>
</dbReference>
<feature type="transmembrane region" description="Helical" evidence="1">
    <location>
        <begin position="175"/>
        <end position="191"/>
    </location>
</feature>
<keyword evidence="1" id="KW-0812">Transmembrane</keyword>
<feature type="transmembrane region" description="Helical" evidence="1">
    <location>
        <begin position="37"/>
        <end position="57"/>
    </location>
</feature>
<evidence type="ECO:0000313" key="2">
    <source>
        <dbReference type="EMBL" id="BEP29563.1"/>
    </source>
</evidence>
<protein>
    <submittedName>
        <fullName evidence="2">Uncharacterized protein</fullName>
    </submittedName>
</protein>
<feature type="transmembrane region" description="Helical" evidence="1">
    <location>
        <begin position="6"/>
        <end position="25"/>
    </location>
</feature>
<gene>
    <name evidence="2" type="ORF">HLPR_18940</name>
</gene>
<accession>A0AAU9E801</accession>
<sequence>MKNIFLAAGLAGLVLALWAPFTYLMNKDKYVFEVNNYSLTMGFLVSTLTSIVINGIYNYKGIIVSFFVQFCVYVIIFLITGTSFYLNVEYKDVMDKLNFANVIRSSKVKETYKDGVDLITEEKSKIEIYGFEGDKQTRISIKSGLDFNKTKKLREELKPYLLELDNRKFKSNRQLAIIICSAVFLLYIWFYKE</sequence>
<proteinExistence type="predicted"/>
<organism evidence="2 3">
    <name type="scientific">Helicovermis profundi</name>
    <dbReference type="NCBI Taxonomy" id="3065157"/>
    <lineage>
        <taxon>Bacteria</taxon>
        <taxon>Bacillati</taxon>
        <taxon>Bacillota</taxon>
        <taxon>Clostridia</taxon>
        <taxon>Helicovermis</taxon>
    </lineage>
</organism>
<name>A0AAU9E801_9FIRM</name>
<dbReference type="AlphaFoldDB" id="A0AAU9E801"/>
<dbReference type="EMBL" id="AP028654">
    <property type="protein sequence ID" value="BEP29563.1"/>
    <property type="molecule type" value="Genomic_DNA"/>
</dbReference>
<evidence type="ECO:0000313" key="3">
    <source>
        <dbReference type="Proteomes" id="UP001321786"/>
    </source>
</evidence>
<keyword evidence="1" id="KW-0472">Membrane</keyword>
<feature type="transmembrane region" description="Helical" evidence="1">
    <location>
        <begin position="63"/>
        <end position="86"/>
    </location>
</feature>
<dbReference type="KEGG" id="hprf:HLPR_18940"/>
<keyword evidence="3" id="KW-1185">Reference proteome</keyword>
<dbReference type="Proteomes" id="UP001321786">
    <property type="component" value="Chromosome"/>
</dbReference>